<dbReference type="InterPro" id="IPR029058">
    <property type="entry name" value="AB_hydrolase_fold"/>
</dbReference>
<dbReference type="EMBL" id="VTPC01090847">
    <property type="protein sequence ID" value="KAF2881206.1"/>
    <property type="molecule type" value="Genomic_DNA"/>
</dbReference>
<name>A0A8K0G049_IGNLU</name>
<dbReference type="Gene3D" id="3.40.50.1820">
    <property type="entry name" value="alpha/beta hydrolase"/>
    <property type="match status" value="1"/>
</dbReference>
<dbReference type="PANTHER" id="PTHR11610">
    <property type="entry name" value="LIPASE"/>
    <property type="match status" value="1"/>
</dbReference>
<dbReference type="InterPro" id="IPR000734">
    <property type="entry name" value="TAG_lipase"/>
</dbReference>
<dbReference type="GO" id="GO:0005615">
    <property type="term" value="C:extracellular space"/>
    <property type="evidence" value="ECO:0007669"/>
    <property type="project" value="TreeGrafter"/>
</dbReference>
<comment type="subcellular location">
    <subcellularLocation>
        <location evidence="1">Secreted</location>
    </subcellularLocation>
</comment>
<dbReference type="GO" id="GO:0017171">
    <property type="term" value="F:serine hydrolase activity"/>
    <property type="evidence" value="ECO:0007669"/>
    <property type="project" value="TreeGrafter"/>
</dbReference>
<evidence type="ECO:0000256" key="2">
    <source>
        <dbReference type="ARBA" id="ARBA00010701"/>
    </source>
</evidence>
<keyword evidence="3" id="KW-0964">Secreted</keyword>
<reference evidence="6" key="1">
    <citation type="submission" date="2019-08" db="EMBL/GenBank/DDBJ databases">
        <title>The genome of the North American firefly Photinus pyralis.</title>
        <authorList>
            <consortium name="Photinus pyralis genome working group"/>
            <person name="Fallon T.R."/>
            <person name="Sander Lower S.E."/>
            <person name="Weng J.-K."/>
        </authorList>
    </citation>
    <scope>NUCLEOTIDE SEQUENCE</scope>
    <source>
        <strain evidence="6">TRF0915ILg1</strain>
        <tissue evidence="6">Whole body</tissue>
    </source>
</reference>
<comment type="caution">
    <text evidence="6">The sequence shown here is derived from an EMBL/GenBank/DDBJ whole genome shotgun (WGS) entry which is preliminary data.</text>
</comment>
<comment type="similarity">
    <text evidence="2 4">Belongs to the AB hydrolase superfamily. Lipase family.</text>
</comment>
<dbReference type="CDD" id="cd00707">
    <property type="entry name" value="Pancreat_lipase_like"/>
    <property type="match status" value="1"/>
</dbReference>
<proteinExistence type="inferred from homology"/>
<feature type="domain" description="Lipase" evidence="5">
    <location>
        <begin position="110"/>
        <end position="391"/>
    </location>
</feature>
<keyword evidence="7" id="KW-1185">Reference proteome</keyword>
<dbReference type="PANTHER" id="PTHR11610:SF169">
    <property type="entry name" value="GH15759P-RELATED"/>
    <property type="match status" value="1"/>
</dbReference>
<dbReference type="GO" id="GO:0016042">
    <property type="term" value="P:lipid catabolic process"/>
    <property type="evidence" value="ECO:0007669"/>
    <property type="project" value="TreeGrafter"/>
</dbReference>
<evidence type="ECO:0000256" key="4">
    <source>
        <dbReference type="RuleBase" id="RU004262"/>
    </source>
</evidence>
<dbReference type="OrthoDB" id="199913at2759"/>
<evidence type="ECO:0000259" key="5">
    <source>
        <dbReference type="Pfam" id="PF00151"/>
    </source>
</evidence>
<dbReference type="GO" id="GO:0016298">
    <property type="term" value="F:lipase activity"/>
    <property type="evidence" value="ECO:0007669"/>
    <property type="project" value="InterPro"/>
</dbReference>
<sequence length="402" mass="44611">MDFKKVFIISLNMVVICGQTSRDNFNFNLVSNNITSAIPLVQTDVLGSIIKLLDQIVTASTRSGPTPMKEMCKPRLIKFADFEFRMSQNPIGFCSYCCPLHNPSQYVRLYFTNKSKAGRMEQLELRKKLPGMIRSAGINDSSNTVIFIHGFAEHGLGPSPLDIRDAYLNRDEDHNIILVDWGDLSVFPWYPQAAQSTKLVATVVAKFIKFYSDTGELPISKIHVVGFSLGGHIAGFIGKFFKGPTRIPRITALDPALPLFSLDDVSERISEADAEYVDVIHTDAGRFGFPVSIGHADFYPNGGSFIQPGCEVSSLSEQRIIQQTGICGHLRAWNLYAESVRNPKAFPATKCGIMDKGLLRECRFITEGYMGFAADKSTTMGNFYLTTKKKKTIFQVGEGANK</sequence>
<evidence type="ECO:0000256" key="1">
    <source>
        <dbReference type="ARBA" id="ARBA00004613"/>
    </source>
</evidence>
<evidence type="ECO:0000256" key="3">
    <source>
        <dbReference type="ARBA" id="ARBA00022525"/>
    </source>
</evidence>
<dbReference type="Pfam" id="PF00151">
    <property type="entry name" value="Lipase"/>
    <property type="match status" value="1"/>
</dbReference>
<dbReference type="InterPro" id="IPR013818">
    <property type="entry name" value="Lipase"/>
</dbReference>
<dbReference type="AlphaFoldDB" id="A0A8K0G049"/>
<dbReference type="Proteomes" id="UP000801492">
    <property type="component" value="Unassembled WGS sequence"/>
</dbReference>
<evidence type="ECO:0000313" key="7">
    <source>
        <dbReference type="Proteomes" id="UP000801492"/>
    </source>
</evidence>
<dbReference type="InterPro" id="IPR033906">
    <property type="entry name" value="Lipase_N"/>
</dbReference>
<dbReference type="PRINTS" id="PR00821">
    <property type="entry name" value="TAGLIPASE"/>
</dbReference>
<dbReference type="SUPFAM" id="SSF53474">
    <property type="entry name" value="alpha/beta-Hydrolases"/>
    <property type="match status" value="1"/>
</dbReference>
<organism evidence="6 7">
    <name type="scientific">Ignelater luminosus</name>
    <name type="common">Cucubano</name>
    <name type="synonym">Pyrophorus luminosus</name>
    <dbReference type="NCBI Taxonomy" id="2038154"/>
    <lineage>
        <taxon>Eukaryota</taxon>
        <taxon>Metazoa</taxon>
        <taxon>Ecdysozoa</taxon>
        <taxon>Arthropoda</taxon>
        <taxon>Hexapoda</taxon>
        <taxon>Insecta</taxon>
        <taxon>Pterygota</taxon>
        <taxon>Neoptera</taxon>
        <taxon>Endopterygota</taxon>
        <taxon>Coleoptera</taxon>
        <taxon>Polyphaga</taxon>
        <taxon>Elateriformia</taxon>
        <taxon>Elateroidea</taxon>
        <taxon>Elateridae</taxon>
        <taxon>Agrypninae</taxon>
        <taxon>Pyrophorini</taxon>
        <taxon>Ignelater</taxon>
    </lineage>
</organism>
<protein>
    <recommendedName>
        <fullName evidence="5">Lipase domain-containing protein</fullName>
    </recommendedName>
</protein>
<accession>A0A8K0G049</accession>
<evidence type="ECO:0000313" key="6">
    <source>
        <dbReference type="EMBL" id="KAF2881206.1"/>
    </source>
</evidence>
<gene>
    <name evidence="6" type="ORF">ILUMI_24971</name>
</gene>